<dbReference type="Pfam" id="PF01713">
    <property type="entry name" value="Smr"/>
    <property type="match status" value="1"/>
</dbReference>
<dbReference type="OrthoDB" id="3231855at2759"/>
<dbReference type="Proteomes" id="UP000694546">
    <property type="component" value="Chromosome 3"/>
</dbReference>
<dbReference type="SMART" id="SM00546">
    <property type="entry name" value="CUE"/>
    <property type="match status" value="1"/>
</dbReference>
<dbReference type="Gene3D" id="1.10.8.10">
    <property type="entry name" value="DNA helicase RuvA subunit, C-terminal domain"/>
    <property type="match status" value="1"/>
</dbReference>
<dbReference type="AlphaFoldDB" id="A0A8C5FLE8"/>
<organism evidence="4 5">
    <name type="scientific">Gadus morhua</name>
    <name type="common">Atlantic cod</name>
    <dbReference type="NCBI Taxonomy" id="8049"/>
    <lineage>
        <taxon>Eukaryota</taxon>
        <taxon>Metazoa</taxon>
        <taxon>Chordata</taxon>
        <taxon>Craniata</taxon>
        <taxon>Vertebrata</taxon>
        <taxon>Euteleostomi</taxon>
        <taxon>Actinopterygii</taxon>
        <taxon>Neopterygii</taxon>
        <taxon>Teleostei</taxon>
        <taxon>Neoteleostei</taxon>
        <taxon>Acanthomorphata</taxon>
        <taxon>Zeiogadaria</taxon>
        <taxon>Gadariae</taxon>
        <taxon>Gadiformes</taxon>
        <taxon>Gadoidei</taxon>
        <taxon>Gadidae</taxon>
        <taxon>Gadus</taxon>
    </lineage>
</organism>
<proteinExistence type="predicted"/>
<dbReference type="InterPro" id="IPR009060">
    <property type="entry name" value="UBA-like_sf"/>
</dbReference>
<feature type="region of interest" description="Disordered" evidence="1">
    <location>
        <begin position="744"/>
        <end position="779"/>
    </location>
</feature>
<feature type="compositionally biased region" description="Basic and acidic residues" evidence="1">
    <location>
        <begin position="1279"/>
        <end position="1290"/>
    </location>
</feature>
<dbReference type="InterPro" id="IPR027417">
    <property type="entry name" value="P-loop_NTPase"/>
</dbReference>
<dbReference type="CDD" id="cd14365">
    <property type="entry name" value="CUE_N4BP2"/>
    <property type="match status" value="1"/>
</dbReference>
<evidence type="ECO:0000313" key="5">
    <source>
        <dbReference type="Proteomes" id="UP000694546"/>
    </source>
</evidence>
<dbReference type="InterPro" id="IPR036063">
    <property type="entry name" value="Smr_dom_sf"/>
</dbReference>
<sequence>MPRKKKNAQSPARVPGLSNDDTPSSSQSTRGLRGYENAMASNLSMMSRSQKEEIVKNMKEMFSHLDPEIIYIVLSECGFKVDNAMDSLLELSVAAEVVAPYPGPASGFELTAAALLSPRRSDQSPDLDLPNQSKSLSSPFPASLLTEEAEGNLLSSQFFSAASAPLSSFPPPPIPQRALPELLQSSLEPGTTSTGTPGSPSLNNKLSFWERKDVKKEESLLNYGHLISPPESAAARAKPNASLDLVASGRPSAFQVYKKSDAASESSQSMPYGDVGGGVRSKVLPQTWQPTHWNPELPSFCPRVHGNQGPTFVTPVASASPWDSRLRPASHWSNQWSSPLGSPKPLDAIPKSRAPPPAPRGAGAHSRLHIEGRVLVLLRGAPGSGKSTLARDMLDQNPGGVVLSTDDYFSRHGDYRFDPSALGEAHEWNHKRSQEAFSRGASPIIIDNTNMQGWEMRPYVAQALRHNFKVLFKEPDTWWKYKPRELARCNKHNVPVEKIRRILDGYERFVSVQSIMGSQFPHQSPDTLCPDLVGEPGFAQGTEQSNPYIFSALPDVSSIGPTGDTFMAAHGSQQSVQKTDADVDDMDLLDMELDAHLQRSLDQGVPDCIVESVVNVDQPDDELPMAFSESIGQSVRNVQGKRAAGLNWSHSAELGGDPDPPGEVGEMAEGGAVGDVKQRPELLDFVGDWPYEDCMEQRQARRREEQRDREEEVGRAGRIKAKSGPDVTEFQKLLDLIQTSDDLTQRVPPLARSLSSSSGDRSEREGETRGGAQGSQGDAIYENSEHNMNRSDGVRSELPDCVLDWKADLSLIVSEPSEATLVELGGGEVVSVVNSSRQEIDLNPEVCKDIVSGSESTDPSACVSYDNADLLKASEIVAANVCQDGVVTSDIGVEVGAGTTTEKVTHRTDSVGSLGENSGEAFGSPMGEVGQSPASEGSIEAKGSTFSGGSQERKKGRRSGKLCKLALTFTQNCPSPAPQPPIDPSPNTNAPGQTSSHGSTPSAIVFAASPDCNSGLDSKGSHEPCPDPIPDPQTIVQPQSDPHSLGEDDGCASQTDPQDFAFLWRIDQHPRPDDTTAVGAGVPPRDITVLTGDPFRFVPSVCSAVSAATAVHPLGHCEVPYRMGHEKGTQVEEMEVGVARSRLENLRILSRHFKLVSFDILEDLYDKCHQDLEWTTNLLLDSGERFFRDDDGEGQGYVWGEDEQNLATLCDSLERDLHIGLPSSADEEGDPGDRPASGAPVGGADPHEVASVEGGGALLRIVNEFGEKSHSNTETSGARSKDISASRTKNELSGSRGGLWSQDTTTNGDQVGRRSKQNTTPQPLLTLLSKGEETGGGWDAVGQEVTSKPISEGPKLNSSDEETSFENLGAKYGGEELSDMDEMTRLLLVELEESDKREEEQRVDERNSRKLQEENRSRHMNIRSLELTLPTELAMQLTELFGPVGIDAGACSRDDFSVHMDLNLAKMLHEKWKDTIQKSQRQAALSYHLFQESSSHWGESQPAKPGTRPADFLIGADGYASLNSQSEAQADFPIMDHWNAPRTQVSLRDIMSEEHAKQQKMEKTRHSRADLDLRDSATLLKEKQLYGLFPGIDRHFLHDIFRDHNYCLKETEQFIRSLLDEGPVKTVVAPEFPRTEPYRAPSKEREKRPKLQDPGPSQFQDTEDPEYEDFRAEASLQKRRQMENFAKAAEAFKQGKKEVASHYAQQGHLHGQRMKEANRRAAVQIFEQVNSSLLPRNILDLHGLHVDEALQQLGQVLLDKATEYQQGLCQPQLSVITGRGNHSQGGVARIRPAVIDYLTNKHYRFSEPKTGLVLVSLN</sequence>
<name>A0A8C5FLE8_GADMO</name>
<evidence type="ECO:0000313" key="4">
    <source>
        <dbReference type="Ensembl" id="ENSGMOP00000045441.1"/>
    </source>
</evidence>
<feature type="region of interest" description="Disordered" evidence="1">
    <location>
        <begin position="1"/>
        <end position="32"/>
    </location>
</feature>
<dbReference type="SMART" id="SM01162">
    <property type="entry name" value="DUF1771"/>
    <property type="match status" value="1"/>
</dbReference>
<feature type="region of interest" description="Disordered" evidence="1">
    <location>
        <begin position="330"/>
        <end position="364"/>
    </location>
</feature>
<dbReference type="InterPro" id="IPR041801">
    <property type="entry name" value="N4BP2_CUE"/>
</dbReference>
<feature type="compositionally biased region" description="Basic and acidic residues" evidence="1">
    <location>
        <begin position="697"/>
        <end position="715"/>
    </location>
</feature>
<dbReference type="GO" id="GO:0005634">
    <property type="term" value="C:nucleus"/>
    <property type="evidence" value="ECO:0007669"/>
    <property type="project" value="TreeGrafter"/>
</dbReference>
<feature type="region of interest" description="Disordered" evidence="1">
    <location>
        <begin position="1394"/>
        <end position="1416"/>
    </location>
</feature>
<accession>A0A8C5FLE8</accession>
<evidence type="ECO:0000259" key="3">
    <source>
        <dbReference type="PROSITE" id="PS51140"/>
    </source>
</evidence>
<feature type="domain" description="CUE" evidence="3">
    <location>
        <begin position="50"/>
        <end position="93"/>
    </location>
</feature>
<dbReference type="SUPFAM" id="SSF52540">
    <property type="entry name" value="P-loop containing nucleoside triphosphate hydrolases"/>
    <property type="match status" value="1"/>
</dbReference>
<dbReference type="GeneID" id="115540164"/>
<dbReference type="PROSITE" id="PS51140">
    <property type="entry name" value="CUE"/>
    <property type="match status" value="1"/>
</dbReference>
<dbReference type="PROSITE" id="PS50828">
    <property type="entry name" value="SMR"/>
    <property type="match status" value="1"/>
</dbReference>
<feature type="compositionally biased region" description="Polar residues" evidence="1">
    <location>
        <begin position="19"/>
        <end position="30"/>
    </location>
</feature>
<dbReference type="Gene3D" id="3.30.1370.110">
    <property type="match status" value="1"/>
</dbReference>
<dbReference type="SUPFAM" id="SSF46934">
    <property type="entry name" value="UBA-like"/>
    <property type="match status" value="1"/>
</dbReference>
<feature type="region of interest" description="Disordered" evidence="1">
    <location>
        <begin position="697"/>
        <end position="724"/>
    </location>
</feature>
<dbReference type="OMA" id="MTCENKT"/>
<feature type="compositionally biased region" description="Pro residues" evidence="1">
    <location>
        <begin position="975"/>
        <end position="984"/>
    </location>
</feature>
<dbReference type="RefSeq" id="XP_030207086.1">
    <property type="nucleotide sequence ID" value="XM_030351226.1"/>
</dbReference>
<dbReference type="InterPro" id="IPR003892">
    <property type="entry name" value="CUE"/>
</dbReference>
<protein>
    <submittedName>
        <fullName evidence="4">NEDD4 binding protein 2</fullName>
    </submittedName>
</protein>
<reference evidence="4" key="1">
    <citation type="submission" date="2025-08" db="UniProtKB">
        <authorList>
            <consortium name="Ensembl"/>
        </authorList>
    </citation>
    <scope>IDENTIFICATION</scope>
</reference>
<feature type="compositionally biased region" description="Polar residues" evidence="1">
    <location>
        <begin position="987"/>
        <end position="1002"/>
    </location>
</feature>
<dbReference type="PANTHER" id="PTHR46535:SF1">
    <property type="entry name" value="NEDD4-BINDING PROTEIN 2"/>
    <property type="match status" value="1"/>
</dbReference>
<dbReference type="SUPFAM" id="SSF160443">
    <property type="entry name" value="SMR domain-like"/>
    <property type="match status" value="1"/>
</dbReference>
<feature type="compositionally biased region" description="Basic and acidic residues" evidence="1">
    <location>
        <begin position="1633"/>
        <end position="1651"/>
    </location>
</feature>
<feature type="region of interest" description="Disordered" evidence="1">
    <location>
        <begin position="1630"/>
        <end position="1667"/>
    </location>
</feature>
<reference evidence="4" key="2">
    <citation type="submission" date="2025-09" db="UniProtKB">
        <authorList>
            <consortium name="Ensembl"/>
        </authorList>
    </citation>
    <scope>IDENTIFICATION</scope>
</reference>
<dbReference type="Gene3D" id="3.40.50.300">
    <property type="entry name" value="P-loop containing nucleotide triphosphate hydrolases"/>
    <property type="match status" value="1"/>
</dbReference>
<feature type="region of interest" description="Disordered" evidence="1">
    <location>
        <begin position="186"/>
        <end position="205"/>
    </location>
</feature>
<feature type="region of interest" description="Disordered" evidence="1">
    <location>
        <begin position="119"/>
        <end position="139"/>
    </location>
</feature>
<gene>
    <name evidence="4" type="primary">n4bp2</name>
</gene>
<dbReference type="InterPro" id="IPR052772">
    <property type="entry name" value="Endo/PolyKinase_Domain-Protein"/>
</dbReference>
<dbReference type="PANTHER" id="PTHR46535">
    <property type="entry name" value="NEDD4-BINDING PROTEIN 2"/>
    <property type="match status" value="1"/>
</dbReference>
<dbReference type="InterPro" id="IPR002625">
    <property type="entry name" value="Smr_dom"/>
</dbReference>
<dbReference type="InterPro" id="IPR056720">
    <property type="entry name" value="DUF7818"/>
</dbReference>
<keyword evidence="5" id="KW-1185">Reference proteome</keyword>
<dbReference type="Pfam" id="PF08590">
    <property type="entry name" value="DUF1771"/>
    <property type="match status" value="1"/>
</dbReference>
<dbReference type="GO" id="GO:0004519">
    <property type="term" value="F:endonuclease activity"/>
    <property type="evidence" value="ECO:0007669"/>
    <property type="project" value="TreeGrafter"/>
</dbReference>
<dbReference type="Ensembl" id="ENSGMOT00000039226.1">
    <property type="protein sequence ID" value="ENSGMOP00000045441.1"/>
    <property type="gene ID" value="ENSGMOG00000036410.1"/>
</dbReference>
<feature type="region of interest" description="Disordered" evidence="1">
    <location>
        <begin position="1266"/>
        <end position="1323"/>
    </location>
</feature>
<evidence type="ECO:0000259" key="2">
    <source>
        <dbReference type="PROSITE" id="PS50828"/>
    </source>
</evidence>
<dbReference type="InterPro" id="IPR013899">
    <property type="entry name" value="DUF1771"/>
</dbReference>
<dbReference type="GeneTree" id="ENSGT00940000164462"/>
<feature type="region of interest" description="Disordered" evidence="1">
    <location>
        <begin position="972"/>
        <end position="1052"/>
    </location>
</feature>
<feature type="region of interest" description="Disordered" evidence="1">
    <location>
        <begin position="906"/>
        <end position="959"/>
    </location>
</feature>
<dbReference type="Pfam" id="PF25126">
    <property type="entry name" value="DUF7818"/>
    <property type="match status" value="1"/>
</dbReference>
<dbReference type="Pfam" id="PF25124">
    <property type="entry name" value="DUF7816"/>
    <property type="match status" value="1"/>
</dbReference>
<feature type="compositionally biased region" description="Low complexity" evidence="1">
    <location>
        <begin position="189"/>
        <end position="201"/>
    </location>
</feature>
<dbReference type="SMART" id="SM00463">
    <property type="entry name" value="SMR"/>
    <property type="match status" value="1"/>
</dbReference>
<dbReference type="Pfam" id="PF13671">
    <property type="entry name" value="AAA_33"/>
    <property type="match status" value="1"/>
</dbReference>
<dbReference type="InterPro" id="IPR056718">
    <property type="entry name" value="DUF7816"/>
</dbReference>
<feature type="region of interest" description="Disordered" evidence="1">
    <location>
        <begin position="1221"/>
        <end position="1250"/>
    </location>
</feature>
<feature type="domain" description="Smr" evidence="2">
    <location>
        <begin position="1739"/>
        <end position="1818"/>
    </location>
</feature>
<feature type="compositionally biased region" description="Polar residues" evidence="1">
    <location>
        <begin position="331"/>
        <end position="340"/>
    </location>
</feature>
<feature type="compositionally biased region" description="Polar residues" evidence="1">
    <location>
        <begin position="130"/>
        <end position="139"/>
    </location>
</feature>
<evidence type="ECO:0000256" key="1">
    <source>
        <dbReference type="SAM" id="MobiDB-lite"/>
    </source>
</evidence>